<dbReference type="GO" id="GO:0003689">
    <property type="term" value="F:DNA clamp loader activity"/>
    <property type="evidence" value="ECO:0007669"/>
    <property type="project" value="TreeGrafter"/>
</dbReference>
<evidence type="ECO:0000256" key="2">
    <source>
        <dbReference type="ARBA" id="ARBA00022741"/>
    </source>
</evidence>
<dbReference type="Gene3D" id="1.20.272.10">
    <property type="match status" value="1"/>
</dbReference>
<evidence type="ECO:0000259" key="5">
    <source>
        <dbReference type="Pfam" id="PF08542"/>
    </source>
</evidence>
<dbReference type="GO" id="GO:0005524">
    <property type="term" value="F:ATP binding"/>
    <property type="evidence" value="ECO:0007669"/>
    <property type="project" value="UniProtKB-KW"/>
</dbReference>
<dbReference type="GO" id="GO:0031391">
    <property type="term" value="C:Elg1 RFC-like complex"/>
    <property type="evidence" value="ECO:0007669"/>
    <property type="project" value="UniProtKB-ARBA"/>
</dbReference>
<reference evidence="6" key="1">
    <citation type="journal article" date="2015" name="Parasitol. Res.">
        <title>Morphological and molecular characterization of Nosema pernyi, a microsporidian parasite in Antheraea pernyi.</title>
        <authorList>
            <person name="Wang Y."/>
            <person name="Liu W."/>
            <person name="Jiang Y."/>
            <person name="Huang L."/>
            <person name="Irfan M."/>
            <person name="Shi S."/>
            <person name="Yang R."/>
            <person name="Qin L."/>
        </authorList>
    </citation>
    <scope>NUCLEOTIDE SEQUENCE</scope>
</reference>
<dbReference type="InterPro" id="IPR050238">
    <property type="entry name" value="DNA_Rep/Repair_Clamp_Loader"/>
</dbReference>
<keyword evidence="4" id="KW-0539">Nucleus</keyword>
<evidence type="ECO:0000256" key="1">
    <source>
        <dbReference type="ARBA" id="ARBA00022705"/>
    </source>
</evidence>
<dbReference type="PANTHER" id="PTHR11669">
    <property type="entry name" value="REPLICATION FACTOR C / DNA POLYMERASE III GAMMA-TAU SUBUNIT"/>
    <property type="match status" value="1"/>
</dbReference>
<dbReference type="GO" id="GO:0006275">
    <property type="term" value="P:regulation of DNA replication"/>
    <property type="evidence" value="ECO:0007669"/>
    <property type="project" value="InterPro"/>
</dbReference>
<dbReference type="InterPro" id="IPR008921">
    <property type="entry name" value="DNA_pol3_clamp-load_cplx_C"/>
</dbReference>
<name>X5EPB1_9MICR</name>
<dbReference type="EMBL" id="KJ210724">
    <property type="protein sequence ID" value="AHW68401.1"/>
    <property type="molecule type" value="mRNA"/>
</dbReference>
<evidence type="ECO:0000256" key="3">
    <source>
        <dbReference type="ARBA" id="ARBA00022840"/>
    </source>
</evidence>
<evidence type="ECO:0000256" key="4">
    <source>
        <dbReference type="ARBA" id="ARBA00023242"/>
    </source>
</evidence>
<dbReference type="Gene3D" id="1.10.8.60">
    <property type="match status" value="1"/>
</dbReference>
<keyword evidence="3" id="KW-0067">ATP-binding</keyword>
<dbReference type="SUPFAM" id="SSF52540">
    <property type="entry name" value="P-loop containing nucleoside triphosphate hydrolases"/>
    <property type="match status" value="1"/>
</dbReference>
<accession>X5EPB1</accession>
<protein>
    <submittedName>
        <fullName evidence="6">Putative replication factor C small subunit</fullName>
    </submittedName>
</protein>
<organism evidence="6">
    <name type="scientific">Nosema pernyi</name>
    <dbReference type="NCBI Taxonomy" id="1112939"/>
    <lineage>
        <taxon>Eukaryota</taxon>
        <taxon>Fungi</taxon>
        <taxon>Fungi incertae sedis</taxon>
        <taxon>Microsporidia</taxon>
        <taxon>Nosematidae</taxon>
        <taxon>Nosema</taxon>
    </lineage>
</organism>
<dbReference type="GO" id="GO:0003677">
    <property type="term" value="F:DNA binding"/>
    <property type="evidence" value="ECO:0007669"/>
    <property type="project" value="InterPro"/>
</dbReference>
<feature type="domain" description="Replication factor C C-terminal" evidence="5">
    <location>
        <begin position="121"/>
        <end position="194"/>
    </location>
</feature>
<dbReference type="SUPFAM" id="SSF48019">
    <property type="entry name" value="post-AAA+ oligomerization domain-like"/>
    <property type="match status" value="1"/>
</dbReference>
<dbReference type="GO" id="GO:0006281">
    <property type="term" value="P:DNA repair"/>
    <property type="evidence" value="ECO:0007669"/>
    <property type="project" value="TreeGrafter"/>
</dbReference>
<dbReference type="InterPro" id="IPR027417">
    <property type="entry name" value="P-loop_NTPase"/>
</dbReference>
<keyword evidence="1" id="KW-0235">DNA replication</keyword>
<dbReference type="GO" id="GO:0005634">
    <property type="term" value="C:nucleus"/>
    <property type="evidence" value="ECO:0007669"/>
    <property type="project" value="UniProtKB-SubCell"/>
</dbReference>
<proteinExistence type="evidence at transcript level"/>
<dbReference type="Gene3D" id="3.40.50.300">
    <property type="entry name" value="P-loop containing nucleotide triphosphate hydrolases"/>
    <property type="match status" value="1"/>
</dbReference>
<evidence type="ECO:0000313" key="6">
    <source>
        <dbReference type="EMBL" id="AHW68401.1"/>
    </source>
</evidence>
<dbReference type="InterPro" id="IPR047854">
    <property type="entry name" value="RFC_lid"/>
</dbReference>
<keyword evidence="2" id="KW-0547">Nucleotide-binding</keyword>
<dbReference type="InterPro" id="IPR013748">
    <property type="entry name" value="Rep_factorC_C"/>
</dbReference>
<sequence length="201" mass="23132">MSRDAQNALRRIIEDFSATTRFCLIANYPKKIIPAVLSRCVKFRFGPVIDPDLRIREICEKEGISVDEDGLQCLKKLGSGDMRRIVNDIQGISTSFTKISKDNVLKFSGMVDEDTYKELFIDLCELNYEELKYKMNLTMKDKSIDLGNVINYIAEFVKSSSLSNKMRILKELNDLEYRLSLGCNENLQMNALISVFILYRN</sequence>
<dbReference type="AlphaFoldDB" id="X5EPB1"/>
<dbReference type="GO" id="GO:0006271">
    <property type="term" value="P:DNA strand elongation involved in DNA replication"/>
    <property type="evidence" value="ECO:0007669"/>
    <property type="project" value="UniProtKB-ARBA"/>
</dbReference>
<dbReference type="GO" id="GO:0005663">
    <property type="term" value="C:DNA replication factor C complex"/>
    <property type="evidence" value="ECO:0007669"/>
    <property type="project" value="TreeGrafter"/>
</dbReference>
<dbReference type="PANTHER" id="PTHR11669:SF9">
    <property type="entry name" value="REPLICATION FACTOR C SUBUNIT 5"/>
    <property type="match status" value="1"/>
</dbReference>
<dbReference type="CDD" id="cd18140">
    <property type="entry name" value="HLD_clamp_RFC"/>
    <property type="match status" value="1"/>
</dbReference>
<dbReference type="Pfam" id="PF08542">
    <property type="entry name" value="Rep_fac_C"/>
    <property type="match status" value="1"/>
</dbReference>